<dbReference type="AlphaFoldDB" id="A0A9W7FJA0"/>
<reference evidence="5" key="1">
    <citation type="journal article" date="2023" name="Commun. Biol.">
        <title>Genome analysis of Parmales, the sister group of diatoms, reveals the evolutionary specialization of diatoms from phago-mixotrophs to photoautotrophs.</title>
        <authorList>
            <person name="Ban H."/>
            <person name="Sato S."/>
            <person name="Yoshikawa S."/>
            <person name="Yamada K."/>
            <person name="Nakamura Y."/>
            <person name="Ichinomiya M."/>
            <person name="Sato N."/>
            <person name="Blanc-Mathieu R."/>
            <person name="Endo H."/>
            <person name="Kuwata A."/>
            <person name="Ogata H."/>
        </authorList>
    </citation>
    <scope>NUCLEOTIDE SEQUENCE [LARGE SCALE GENOMIC DNA]</scope>
    <source>
        <strain evidence="5">NIES 3699</strain>
    </source>
</reference>
<name>A0A9W7FJA0_9STRA</name>
<evidence type="ECO:0000313" key="5">
    <source>
        <dbReference type="Proteomes" id="UP001165160"/>
    </source>
</evidence>
<dbReference type="InterPro" id="IPR036020">
    <property type="entry name" value="WW_dom_sf"/>
</dbReference>
<organism evidence="4 5">
    <name type="scientific">Triparma verrucosa</name>
    <dbReference type="NCBI Taxonomy" id="1606542"/>
    <lineage>
        <taxon>Eukaryota</taxon>
        <taxon>Sar</taxon>
        <taxon>Stramenopiles</taxon>
        <taxon>Ochrophyta</taxon>
        <taxon>Bolidophyceae</taxon>
        <taxon>Parmales</taxon>
        <taxon>Triparmaceae</taxon>
        <taxon>Triparma</taxon>
    </lineage>
</organism>
<feature type="compositionally biased region" description="Gly residues" evidence="2">
    <location>
        <begin position="1075"/>
        <end position="1085"/>
    </location>
</feature>
<dbReference type="EMBL" id="BRXX01000458">
    <property type="protein sequence ID" value="GMI13095.1"/>
    <property type="molecule type" value="Genomic_DNA"/>
</dbReference>
<dbReference type="CDD" id="cd00201">
    <property type="entry name" value="WW"/>
    <property type="match status" value="1"/>
</dbReference>
<dbReference type="InterPro" id="IPR001202">
    <property type="entry name" value="WW_dom"/>
</dbReference>
<keyword evidence="1" id="KW-0175">Coiled coil</keyword>
<feature type="compositionally biased region" description="Low complexity" evidence="2">
    <location>
        <begin position="274"/>
        <end position="289"/>
    </location>
</feature>
<proteinExistence type="predicted"/>
<evidence type="ECO:0000313" key="4">
    <source>
        <dbReference type="EMBL" id="GMI13095.1"/>
    </source>
</evidence>
<dbReference type="SUPFAM" id="SSF51045">
    <property type="entry name" value="WW domain"/>
    <property type="match status" value="1"/>
</dbReference>
<feature type="compositionally biased region" description="Acidic residues" evidence="2">
    <location>
        <begin position="127"/>
        <end position="140"/>
    </location>
</feature>
<feature type="compositionally biased region" description="Basic and acidic residues" evidence="2">
    <location>
        <begin position="398"/>
        <end position="419"/>
    </location>
</feature>
<sequence>MSSDLALEAVIESAVELGMDEELDKDLFYIAEEYLNCALPSPWQMLEHEDEEDGEVYPYYVNEDTGESIWEHPLMNEYKAKFEKEKKRRAERAKKEKDKRKPSAKEEPKAAAKKAEAPKAKTKAKEEDDIVEEDFEDNEVSIEVPEVMAEDLYDDMKKPKAKEDDDDRWSNAGGPPGARPEPDLSMPPAKKAIDSTSEDNSVKGKTLDSYMDNRGFGRNTQGLDDERGKDGKSRNFDSRASSRGGESRGSTGYDTFTDSVVDERHEKRKALKESGATRSSGNRRGSRSSSYDEESDDSPISYKGGRREKDDRDRDRKSYKDRDRDRHRDRDKDRDRDRDRDRERDSSRTSRSDSLDRGWDSDKKTGKLHGIEEDRAYSREESGAEPPSPLATPVATGDSKRADFSRLRPEDSTVTEMRRKLVDNEAEVTELQDIIEDWRTKEKRSATLEQERVDAITRLKKQVKDLGKERNELAHENALLELKLNKNISNGVIDEDGEAAPLTKFEKENVEAAAGAKARSEADEAWGVKVSKLKEEHAAEVIKLQTEIAGIKLGLEMEKEGRVTEASKTLSSLEMQSEHVKDASKVVGDLKSRLFAAEQERDSVRQREAELLAKATSAVEARSKAELNLLTAEEVARDCKAKSEIAEAALMTATEQIKTLEAQCFNMKGSIDEREKLWNTDRSELLKLKAQTNLGTDEVVVLKANLERARVAVVDAEREHAKAVTELNEKVKALKRQLDASEVESNDRVQKVETDKSAADWERRRALERCQALEVAKNREAERAMKAEGVASEKESELVMLRREIEGIKDRESRAAEEYKRKWQTAVQDLEFTRDEKERLKETADRSVQEAHMKVEEVRSEVTRKVPELAAGALRKAEEEWRKRLAAEVEMARQERDDYILSAKASVGDLERSVNEFRRDAMESENVIRGLEDEVGKLRAENRKLASDYERKENVQQGGGGDGRRGAGRNGNESRAYQDTPMNNNNMSSMNMNTSQSLYTSLQEAAANATMTALQGQLGIMQAQCKMLLTEGVGGSTPAALGINDLNSTRGSGVGVGGVGDEEIEKLFSSPIKGGRSGSGRGGGHTHVSFKDDEFSNVSVGDASFGMDAMTEESMNLTGGRKDLSFGAPGSSKSGYMGNLWKARYGASKSPMPR</sequence>
<evidence type="ECO:0000256" key="2">
    <source>
        <dbReference type="SAM" id="MobiDB-lite"/>
    </source>
</evidence>
<feature type="coiled-coil region" evidence="1">
    <location>
        <begin position="914"/>
        <end position="948"/>
    </location>
</feature>
<feature type="compositionally biased region" description="Basic and acidic residues" evidence="2">
    <location>
        <begin position="224"/>
        <end position="237"/>
    </location>
</feature>
<protein>
    <recommendedName>
        <fullName evidence="3">WW domain-containing protein</fullName>
    </recommendedName>
</protein>
<keyword evidence="5" id="KW-1185">Reference proteome</keyword>
<dbReference type="PANTHER" id="PTHR21715:SF0">
    <property type="entry name" value="RH04127P"/>
    <property type="match status" value="1"/>
</dbReference>
<dbReference type="InterPro" id="IPR053233">
    <property type="entry name" value="ABRA-related"/>
</dbReference>
<feature type="compositionally biased region" description="Basic and acidic residues" evidence="2">
    <location>
        <begin position="93"/>
        <end position="126"/>
    </location>
</feature>
<accession>A0A9W7FJA0</accession>
<dbReference type="PROSITE" id="PS50020">
    <property type="entry name" value="WW_DOMAIN_2"/>
    <property type="match status" value="1"/>
</dbReference>
<feature type="domain" description="WW" evidence="3">
    <location>
        <begin position="37"/>
        <end position="75"/>
    </location>
</feature>
<feature type="coiled-coil region" evidence="1">
    <location>
        <begin position="791"/>
        <end position="850"/>
    </location>
</feature>
<dbReference type="Proteomes" id="UP001165160">
    <property type="component" value="Unassembled WGS sequence"/>
</dbReference>
<dbReference type="SMART" id="SM00456">
    <property type="entry name" value="WW"/>
    <property type="match status" value="1"/>
</dbReference>
<feature type="coiled-coil region" evidence="1">
    <location>
        <begin position="699"/>
        <end position="744"/>
    </location>
</feature>
<feature type="compositionally biased region" description="Basic and acidic residues" evidence="2">
    <location>
        <begin position="154"/>
        <end position="163"/>
    </location>
</feature>
<feature type="compositionally biased region" description="Low complexity" evidence="2">
    <location>
        <begin position="982"/>
        <end position="992"/>
    </location>
</feature>
<feature type="region of interest" description="Disordered" evidence="2">
    <location>
        <begin position="81"/>
        <end position="419"/>
    </location>
</feature>
<evidence type="ECO:0000259" key="3">
    <source>
        <dbReference type="PROSITE" id="PS50020"/>
    </source>
</evidence>
<comment type="caution">
    <text evidence="4">The sequence shown here is derived from an EMBL/GenBank/DDBJ whole genome shotgun (WGS) entry which is preliminary data.</text>
</comment>
<feature type="compositionally biased region" description="Low complexity" evidence="2">
    <location>
        <begin position="238"/>
        <end position="250"/>
    </location>
</feature>
<evidence type="ECO:0000256" key="1">
    <source>
        <dbReference type="SAM" id="Coils"/>
    </source>
</evidence>
<feature type="compositionally biased region" description="Basic and acidic residues" evidence="2">
    <location>
        <begin position="305"/>
        <end position="382"/>
    </location>
</feature>
<gene>
    <name evidence="4" type="ORF">TrVE_jg2559</name>
</gene>
<dbReference type="Gene3D" id="3.30.1470.10">
    <property type="entry name" value="Photosystem I PsaD, reaction center subunit II"/>
    <property type="match status" value="1"/>
</dbReference>
<feature type="region of interest" description="Disordered" evidence="2">
    <location>
        <begin position="948"/>
        <end position="992"/>
    </location>
</feature>
<feature type="region of interest" description="Disordered" evidence="2">
    <location>
        <begin position="1118"/>
        <end position="1138"/>
    </location>
</feature>
<dbReference type="PANTHER" id="PTHR21715">
    <property type="entry name" value="RH04127P"/>
    <property type="match status" value="1"/>
</dbReference>
<feature type="region of interest" description="Disordered" evidence="2">
    <location>
        <begin position="1070"/>
        <end position="1090"/>
    </location>
</feature>